<organism evidence="2 3">
    <name type="scientific">Lophiotrema nucula</name>
    <dbReference type="NCBI Taxonomy" id="690887"/>
    <lineage>
        <taxon>Eukaryota</taxon>
        <taxon>Fungi</taxon>
        <taxon>Dikarya</taxon>
        <taxon>Ascomycota</taxon>
        <taxon>Pezizomycotina</taxon>
        <taxon>Dothideomycetes</taxon>
        <taxon>Pleosporomycetidae</taxon>
        <taxon>Pleosporales</taxon>
        <taxon>Lophiotremataceae</taxon>
        <taxon>Lophiotrema</taxon>
    </lineage>
</organism>
<evidence type="ECO:0000313" key="3">
    <source>
        <dbReference type="Proteomes" id="UP000799770"/>
    </source>
</evidence>
<accession>A0A6A5YW13</accession>
<keyword evidence="3" id="KW-1185">Reference proteome</keyword>
<reference evidence="2" key="1">
    <citation type="journal article" date="2020" name="Stud. Mycol.">
        <title>101 Dothideomycetes genomes: a test case for predicting lifestyles and emergence of pathogens.</title>
        <authorList>
            <person name="Haridas S."/>
            <person name="Albert R."/>
            <person name="Binder M."/>
            <person name="Bloem J."/>
            <person name="Labutti K."/>
            <person name="Salamov A."/>
            <person name="Andreopoulos B."/>
            <person name="Baker S."/>
            <person name="Barry K."/>
            <person name="Bills G."/>
            <person name="Bluhm B."/>
            <person name="Cannon C."/>
            <person name="Castanera R."/>
            <person name="Culley D."/>
            <person name="Daum C."/>
            <person name="Ezra D."/>
            <person name="Gonzalez J."/>
            <person name="Henrissat B."/>
            <person name="Kuo A."/>
            <person name="Liang C."/>
            <person name="Lipzen A."/>
            <person name="Lutzoni F."/>
            <person name="Magnuson J."/>
            <person name="Mondo S."/>
            <person name="Nolan M."/>
            <person name="Ohm R."/>
            <person name="Pangilinan J."/>
            <person name="Park H.-J."/>
            <person name="Ramirez L."/>
            <person name="Alfaro M."/>
            <person name="Sun H."/>
            <person name="Tritt A."/>
            <person name="Yoshinaga Y."/>
            <person name="Zwiers L.-H."/>
            <person name="Turgeon B."/>
            <person name="Goodwin S."/>
            <person name="Spatafora J."/>
            <person name="Crous P."/>
            <person name="Grigoriev I."/>
        </authorList>
    </citation>
    <scope>NUCLEOTIDE SEQUENCE</scope>
    <source>
        <strain evidence="2">CBS 627.86</strain>
    </source>
</reference>
<dbReference type="EMBL" id="ML977338">
    <property type="protein sequence ID" value="KAF2110298.1"/>
    <property type="molecule type" value="Genomic_DNA"/>
</dbReference>
<name>A0A6A5YW13_9PLEO</name>
<feature type="compositionally biased region" description="Polar residues" evidence="1">
    <location>
        <begin position="59"/>
        <end position="69"/>
    </location>
</feature>
<feature type="compositionally biased region" description="Polar residues" evidence="1">
    <location>
        <begin position="247"/>
        <end position="258"/>
    </location>
</feature>
<feature type="compositionally biased region" description="Low complexity" evidence="1">
    <location>
        <begin position="182"/>
        <end position="194"/>
    </location>
</feature>
<feature type="compositionally biased region" description="Low complexity" evidence="1">
    <location>
        <begin position="209"/>
        <end position="246"/>
    </location>
</feature>
<gene>
    <name evidence="2" type="ORF">BDV96DRAFT_603897</name>
</gene>
<sequence>MSDGHRSGPESPRPPPARRQDDPTGNAYDTMHRNEERYDPVRGGNYPPRNLVGDPYRYGSSQQPTSLGTTGPPRTVFATAPPLVPSSTTPGGMSYLGPPTSQYHSSRLPGGAEPYSAARSSHSTRRTQRESRASGASRQAPSSSQTTEWANYTPSIPAPVWNYGNENRDSTTNRRYTSRAHTATGQTATTSSGQYTGHYTTPSAGPYQSPYATTSTSSHYTTPSSGPYQSTYATTSTTSHYMTPSSGPYQSPYASTSGQGYGEPRRH</sequence>
<proteinExistence type="predicted"/>
<feature type="region of interest" description="Disordered" evidence="1">
    <location>
        <begin position="1"/>
        <end position="267"/>
    </location>
</feature>
<dbReference type="AlphaFoldDB" id="A0A6A5YW13"/>
<evidence type="ECO:0000313" key="2">
    <source>
        <dbReference type="EMBL" id="KAF2110298.1"/>
    </source>
</evidence>
<protein>
    <submittedName>
        <fullName evidence="2">Uncharacterized protein</fullName>
    </submittedName>
</protein>
<dbReference type="Proteomes" id="UP000799770">
    <property type="component" value="Unassembled WGS sequence"/>
</dbReference>
<feature type="compositionally biased region" description="Polar residues" evidence="1">
    <location>
        <begin position="134"/>
        <end position="154"/>
    </location>
</feature>
<feature type="compositionally biased region" description="Basic and acidic residues" evidence="1">
    <location>
        <begin position="30"/>
        <end position="40"/>
    </location>
</feature>
<evidence type="ECO:0000256" key="1">
    <source>
        <dbReference type="SAM" id="MobiDB-lite"/>
    </source>
</evidence>